<accession>A0ABR2K706</accession>
<evidence type="ECO:0000313" key="2">
    <source>
        <dbReference type="Proteomes" id="UP001470230"/>
    </source>
</evidence>
<comment type="caution">
    <text evidence="1">The sequence shown here is derived from an EMBL/GenBank/DDBJ whole genome shotgun (WGS) entry which is preliminary data.</text>
</comment>
<dbReference type="Proteomes" id="UP001470230">
    <property type="component" value="Unassembled WGS sequence"/>
</dbReference>
<dbReference type="InterPro" id="IPR032675">
    <property type="entry name" value="LRR_dom_sf"/>
</dbReference>
<organism evidence="1 2">
    <name type="scientific">Tritrichomonas musculus</name>
    <dbReference type="NCBI Taxonomy" id="1915356"/>
    <lineage>
        <taxon>Eukaryota</taxon>
        <taxon>Metamonada</taxon>
        <taxon>Parabasalia</taxon>
        <taxon>Tritrichomonadida</taxon>
        <taxon>Tritrichomonadidae</taxon>
        <taxon>Tritrichomonas</taxon>
    </lineage>
</organism>
<name>A0ABR2K706_9EUKA</name>
<proteinExistence type="predicted"/>
<gene>
    <name evidence="1" type="ORF">M9Y10_037938</name>
</gene>
<keyword evidence="2" id="KW-1185">Reference proteome</keyword>
<dbReference type="EMBL" id="JAPFFF010000006">
    <property type="protein sequence ID" value="KAK8886905.1"/>
    <property type="molecule type" value="Genomic_DNA"/>
</dbReference>
<protein>
    <submittedName>
        <fullName evidence="1">Uncharacterized protein</fullName>
    </submittedName>
</protein>
<evidence type="ECO:0000313" key="1">
    <source>
        <dbReference type="EMBL" id="KAK8886905.1"/>
    </source>
</evidence>
<sequence length="283" mass="32202">MSEKSIPKWLTRKISTLIRSGQLILPYEKDFKPSALAIRAFNKNLDLIKIFDIRGSSISTIEGLPFLPNLHTFLAESTNISSFANFSAIKKASKVSFKKSPITDFPKYKLALLIICENKLNSIDDVIVSKALIKKSSTYPPIASELIERGWVVETPTPEDDRFEELCKEYDINNEKDNKIEIEEENEELNASTNEEDDFDLIIQEYHNRQEEMFNEAEALFNIIPERDSEAELAEEISNLFGMHGIAIDANNDEIVIEAVEELCKRATIQAKTYESLTEDEGI</sequence>
<dbReference type="Gene3D" id="3.80.10.10">
    <property type="entry name" value="Ribonuclease Inhibitor"/>
    <property type="match status" value="1"/>
</dbReference>
<reference evidence="1 2" key="1">
    <citation type="submission" date="2024-04" db="EMBL/GenBank/DDBJ databases">
        <title>Tritrichomonas musculus Genome.</title>
        <authorList>
            <person name="Alves-Ferreira E."/>
            <person name="Grigg M."/>
            <person name="Lorenzi H."/>
            <person name="Galac M."/>
        </authorList>
    </citation>
    <scope>NUCLEOTIDE SEQUENCE [LARGE SCALE GENOMIC DNA]</scope>
    <source>
        <strain evidence="1 2">EAF2021</strain>
    </source>
</reference>